<sequence length="183" mass="19649">MPALIATSIALGADAFAVAAAIAAGLQSLTFRHTFRLTWHFGLFQSMMTVFGWYGGEWLSKWLLGLNYWIAGMILLGLGINMIRQSFDQEGRAPDFDPTRGWSLVGLSVATSIDALAVGLTFGLVGLPVAFPALIIGVTAFVMTLIGMWLGRTAGVHLGEWAERLGGLTLMAIGVKILFQNMS</sequence>
<protein>
    <recommendedName>
        <fullName evidence="8">Putative manganese efflux pump MntP</fullName>
    </recommendedName>
</protein>
<dbReference type="PANTHER" id="PTHR35529">
    <property type="entry name" value="MANGANESE EFFLUX PUMP MNTP-RELATED"/>
    <property type="match status" value="1"/>
</dbReference>
<evidence type="ECO:0000256" key="3">
    <source>
        <dbReference type="ARBA" id="ARBA00022692"/>
    </source>
</evidence>
<evidence type="ECO:0000256" key="7">
    <source>
        <dbReference type="ARBA" id="ARBA00023211"/>
    </source>
</evidence>
<comment type="subcellular location">
    <subcellularLocation>
        <location evidence="8">Cell membrane</location>
        <topology evidence="8">Multi-pass membrane protein</topology>
    </subcellularLocation>
</comment>
<dbReference type="PANTHER" id="PTHR35529:SF1">
    <property type="entry name" value="MANGANESE EFFLUX PUMP MNTP-RELATED"/>
    <property type="match status" value="1"/>
</dbReference>
<dbReference type="HAMAP" id="MF_01521">
    <property type="entry name" value="MntP_pump"/>
    <property type="match status" value="1"/>
</dbReference>
<dbReference type="Pfam" id="PF02659">
    <property type="entry name" value="Mntp"/>
    <property type="match status" value="1"/>
</dbReference>
<keyword evidence="3 8" id="KW-0812">Transmembrane</keyword>
<gene>
    <name evidence="8" type="primary">mntP</name>
    <name evidence="9" type="ORF">ENV54_13000</name>
</gene>
<name>A0A7C4ATT0_9BACT</name>
<evidence type="ECO:0000256" key="8">
    <source>
        <dbReference type="HAMAP-Rule" id="MF_01521"/>
    </source>
</evidence>
<comment type="function">
    <text evidence="8">Probably functions as a manganese efflux pump.</text>
</comment>
<organism evidence="9">
    <name type="scientific">Desulfomonile tiedjei</name>
    <dbReference type="NCBI Taxonomy" id="2358"/>
    <lineage>
        <taxon>Bacteria</taxon>
        <taxon>Pseudomonadati</taxon>
        <taxon>Thermodesulfobacteriota</taxon>
        <taxon>Desulfomonilia</taxon>
        <taxon>Desulfomonilales</taxon>
        <taxon>Desulfomonilaceae</taxon>
        <taxon>Desulfomonile</taxon>
    </lineage>
</organism>
<evidence type="ECO:0000256" key="2">
    <source>
        <dbReference type="ARBA" id="ARBA00022475"/>
    </source>
</evidence>
<feature type="transmembrane region" description="Helical" evidence="8">
    <location>
        <begin position="37"/>
        <end position="55"/>
    </location>
</feature>
<evidence type="ECO:0000256" key="5">
    <source>
        <dbReference type="ARBA" id="ARBA00023065"/>
    </source>
</evidence>
<keyword evidence="1 8" id="KW-0813">Transport</keyword>
<keyword evidence="4 8" id="KW-1133">Transmembrane helix</keyword>
<dbReference type="GO" id="GO:0005384">
    <property type="term" value="F:manganese ion transmembrane transporter activity"/>
    <property type="evidence" value="ECO:0007669"/>
    <property type="project" value="UniProtKB-UniRule"/>
</dbReference>
<dbReference type="AlphaFoldDB" id="A0A7C4ATT0"/>
<dbReference type="EMBL" id="DTGT01000423">
    <property type="protein sequence ID" value="HGH62203.1"/>
    <property type="molecule type" value="Genomic_DNA"/>
</dbReference>
<keyword evidence="2 8" id="KW-1003">Cell membrane</keyword>
<evidence type="ECO:0000256" key="1">
    <source>
        <dbReference type="ARBA" id="ARBA00022448"/>
    </source>
</evidence>
<comment type="caution">
    <text evidence="8">Lacks conserved residue(s) required for the propagation of feature annotation.</text>
</comment>
<evidence type="ECO:0000256" key="4">
    <source>
        <dbReference type="ARBA" id="ARBA00022989"/>
    </source>
</evidence>
<feature type="transmembrane region" description="Helical" evidence="8">
    <location>
        <begin position="62"/>
        <end position="83"/>
    </location>
</feature>
<comment type="caution">
    <text evidence="9">The sequence shown here is derived from an EMBL/GenBank/DDBJ whole genome shotgun (WGS) entry which is preliminary data.</text>
</comment>
<keyword evidence="6 8" id="KW-0472">Membrane</keyword>
<comment type="similarity">
    <text evidence="8">Belongs to the MntP (TC 9.B.29) family.</text>
</comment>
<evidence type="ECO:0000256" key="6">
    <source>
        <dbReference type="ARBA" id="ARBA00023136"/>
    </source>
</evidence>
<accession>A0A7C4ATT0</accession>
<keyword evidence="7 8" id="KW-0464">Manganese</keyword>
<feature type="transmembrane region" description="Helical" evidence="8">
    <location>
        <begin position="103"/>
        <end position="122"/>
    </location>
</feature>
<keyword evidence="5 8" id="KW-0406">Ion transport</keyword>
<evidence type="ECO:0000313" key="9">
    <source>
        <dbReference type="EMBL" id="HGH62203.1"/>
    </source>
</evidence>
<dbReference type="InterPro" id="IPR022929">
    <property type="entry name" value="Put_MntP"/>
</dbReference>
<dbReference type="InterPro" id="IPR003810">
    <property type="entry name" value="Mntp/YtaF"/>
</dbReference>
<reference evidence="9" key="1">
    <citation type="journal article" date="2020" name="mSystems">
        <title>Genome- and Community-Level Interaction Insights into Carbon Utilization and Element Cycling Functions of Hydrothermarchaeota in Hydrothermal Sediment.</title>
        <authorList>
            <person name="Zhou Z."/>
            <person name="Liu Y."/>
            <person name="Xu W."/>
            <person name="Pan J."/>
            <person name="Luo Z.H."/>
            <person name="Li M."/>
        </authorList>
    </citation>
    <scope>NUCLEOTIDE SEQUENCE [LARGE SCALE GENOMIC DNA]</scope>
    <source>
        <strain evidence="9">SpSt-769</strain>
    </source>
</reference>
<feature type="transmembrane region" description="Helical" evidence="8">
    <location>
        <begin position="129"/>
        <end position="149"/>
    </location>
</feature>
<dbReference type="GO" id="GO:0005886">
    <property type="term" value="C:plasma membrane"/>
    <property type="evidence" value="ECO:0007669"/>
    <property type="project" value="UniProtKB-SubCell"/>
</dbReference>
<proteinExistence type="inferred from homology"/>